<proteinExistence type="predicted"/>
<dbReference type="EMBL" id="BK063077">
    <property type="protein sequence ID" value="DBA11660.1"/>
    <property type="molecule type" value="Genomic_DNA"/>
</dbReference>
<reference evidence="1" key="1">
    <citation type="journal article" date="2023" name="Front. Mar. Sci.">
        <title>Tracing the invertebrate herpesviruses in the global sequence datasets.</title>
        <authorList>
            <person name="Rosani U."/>
            <person name="Gaia M."/>
            <person name="Delmont T.O."/>
            <person name="Krupovic M."/>
        </authorList>
    </citation>
    <scope>NUCLEOTIDE SEQUENCE</scope>
    <source>
        <strain evidence="1">MalacoHV4/Med/2018 155</strain>
    </source>
</reference>
<name>A0AA48SF01_9VIRU</name>
<sequence length="120" mass="13776">MFLYLCLLNNSLLFILFFTYKRIASPYYISITLCLTSSNRTTTYRANAIMNNGGMIVRSNYGVILNHVGQIINGESFYRYTYAIDLSSYAGAYAPFPKCHTKRNKRKVLIAKCLTPRYKA</sequence>
<protein>
    <submittedName>
        <fullName evidence="1">ORF46</fullName>
    </submittedName>
</protein>
<evidence type="ECO:0000313" key="1">
    <source>
        <dbReference type="EMBL" id="DBA11660.1"/>
    </source>
</evidence>
<accession>A0AA48SF01</accession>
<reference evidence="1" key="2">
    <citation type="submission" date="2023-01" db="EMBL/GenBank/DDBJ databases">
        <authorList>
            <person name="Rosani U."/>
            <person name="Delmont T.O."/>
            <person name="Gaia M."/>
            <person name="Krupovic M."/>
        </authorList>
    </citation>
    <scope>NUCLEOTIDE SEQUENCE</scope>
    <source>
        <strain evidence="1">MalacoHV4/Med/2018 155</strain>
    </source>
</reference>
<organism evidence="1">
    <name type="scientific">Malaco herpesvirus 4</name>
    <dbReference type="NCBI Taxonomy" id="3031800"/>
    <lineage>
        <taxon>Viruses</taxon>
        <taxon>Duplodnaviria</taxon>
        <taxon>Heunggongvirae</taxon>
        <taxon>Peploviricota</taxon>
        <taxon>Herviviricetes</taxon>
        <taxon>Herpesvirales</taxon>
        <taxon>Malacoherpesviridae</taxon>
    </lineage>
</organism>